<dbReference type="PANTHER" id="PTHR42840:SF7">
    <property type="entry name" value="BINDING ROSSMANN FOLD OXIDOREDUCTASE, PUTATIVE (AFU_ORTHOLOGUE AFUA_4G10190)-RELATED"/>
    <property type="match status" value="1"/>
</dbReference>
<dbReference type="Gene3D" id="3.30.360.10">
    <property type="entry name" value="Dihydrodipicolinate Reductase, domain 2"/>
    <property type="match status" value="1"/>
</dbReference>
<dbReference type="GO" id="GO:0016491">
    <property type="term" value="F:oxidoreductase activity"/>
    <property type="evidence" value="ECO:0007669"/>
    <property type="project" value="TreeGrafter"/>
</dbReference>
<dbReference type="GO" id="GO:0006740">
    <property type="term" value="P:NADPH regeneration"/>
    <property type="evidence" value="ECO:0007669"/>
    <property type="project" value="TreeGrafter"/>
</dbReference>
<evidence type="ECO:0000259" key="1">
    <source>
        <dbReference type="Pfam" id="PF01408"/>
    </source>
</evidence>
<evidence type="ECO:0000313" key="2">
    <source>
        <dbReference type="EMBL" id="KAF2186104.1"/>
    </source>
</evidence>
<protein>
    <submittedName>
        <fullName evidence="2">NAD(P)-binding protein</fullName>
    </submittedName>
</protein>
<dbReference type="SUPFAM" id="SSF51735">
    <property type="entry name" value="NAD(P)-binding Rossmann-fold domains"/>
    <property type="match status" value="1"/>
</dbReference>
<dbReference type="EMBL" id="ML994631">
    <property type="protein sequence ID" value="KAF2186104.1"/>
    <property type="molecule type" value="Genomic_DNA"/>
</dbReference>
<dbReference type="InterPro" id="IPR036291">
    <property type="entry name" value="NAD(P)-bd_dom_sf"/>
</dbReference>
<dbReference type="InterPro" id="IPR000683">
    <property type="entry name" value="Gfo/Idh/MocA-like_OxRdtase_N"/>
</dbReference>
<gene>
    <name evidence="2" type="ORF">K469DRAFT_726481</name>
</gene>
<name>A0A6A6E2S7_9PEZI</name>
<dbReference type="Proteomes" id="UP000800200">
    <property type="component" value="Unassembled WGS sequence"/>
</dbReference>
<organism evidence="2 3">
    <name type="scientific">Zopfia rhizophila CBS 207.26</name>
    <dbReference type="NCBI Taxonomy" id="1314779"/>
    <lineage>
        <taxon>Eukaryota</taxon>
        <taxon>Fungi</taxon>
        <taxon>Dikarya</taxon>
        <taxon>Ascomycota</taxon>
        <taxon>Pezizomycotina</taxon>
        <taxon>Dothideomycetes</taxon>
        <taxon>Dothideomycetes incertae sedis</taxon>
        <taxon>Zopfiaceae</taxon>
        <taxon>Zopfia</taxon>
    </lineage>
</organism>
<dbReference type="OrthoDB" id="64915at2759"/>
<dbReference type="GO" id="GO:0000166">
    <property type="term" value="F:nucleotide binding"/>
    <property type="evidence" value="ECO:0007669"/>
    <property type="project" value="InterPro"/>
</dbReference>
<dbReference type="PANTHER" id="PTHR42840">
    <property type="entry name" value="NAD(P)-BINDING ROSSMANN-FOLD SUPERFAMILY PROTEIN-RELATED"/>
    <property type="match status" value="1"/>
</dbReference>
<dbReference type="GO" id="GO:0005737">
    <property type="term" value="C:cytoplasm"/>
    <property type="evidence" value="ECO:0007669"/>
    <property type="project" value="TreeGrafter"/>
</dbReference>
<evidence type="ECO:0000313" key="3">
    <source>
        <dbReference type="Proteomes" id="UP000800200"/>
    </source>
</evidence>
<keyword evidence="3" id="KW-1185">Reference proteome</keyword>
<feature type="domain" description="Gfo/Idh/MocA-like oxidoreductase N-terminal" evidence="1">
    <location>
        <begin position="8"/>
        <end position="128"/>
    </location>
</feature>
<sequence>MAVSVQTNVGIIGCFEITQVSHIPTLNFLSDKFAIKYICDVSENALLHCAAKIPSPLKTIKNAEQLCASNEVDVVLIANTNPFHMPHAILALKHNKYCLLEKPAALNYRDIDALIAAEATSQEKIFVSYMRRYAPAFLEAFSDIAQPDIDELVKREADIVQQALTAKFGVEVTPASQMMLRILGGLGSHDLSAMREILGIPKACLGACLGPPRIWSALLYIEIFSLNKSVKVSYDTPYIKGLPVTLTIREKIEGRSGSDSSGFQERVIRRTYEDAYTLEFEAFYESVIKNKTPKTMVADARNDLDIFAIIMKAGEHNYHSF</sequence>
<dbReference type="Pfam" id="PF01408">
    <property type="entry name" value="GFO_IDH_MocA"/>
    <property type="match status" value="1"/>
</dbReference>
<proteinExistence type="predicted"/>
<accession>A0A6A6E2S7</accession>
<dbReference type="AlphaFoldDB" id="A0A6A6E2S7"/>
<reference evidence="2" key="1">
    <citation type="journal article" date="2020" name="Stud. Mycol.">
        <title>101 Dothideomycetes genomes: a test case for predicting lifestyles and emergence of pathogens.</title>
        <authorList>
            <person name="Haridas S."/>
            <person name="Albert R."/>
            <person name="Binder M."/>
            <person name="Bloem J."/>
            <person name="Labutti K."/>
            <person name="Salamov A."/>
            <person name="Andreopoulos B."/>
            <person name="Baker S."/>
            <person name="Barry K."/>
            <person name="Bills G."/>
            <person name="Bluhm B."/>
            <person name="Cannon C."/>
            <person name="Castanera R."/>
            <person name="Culley D."/>
            <person name="Daum C."/>
            <person name="Ezra D."/>
            <person name="Gonzalez J."/>
            <person name="Henrissat B."/>
            <person name="Kuo A."/>
            <person name="Liang C."/>
            <person name="Lipzen A."/>
            <person name="Lutzoni F."/>
            <person name="Magnuson J."/>
            <person name="Mondo S."/>
            <person name="Nolan M."/>
            <person name="Ohm R."/>
            <person name="Pangilinan J."/>
            <person name="Park H.-J."/>
            <person name="Ramirez L."/>
            <person name="Alfaro M."/>
            <person name="Sun H."/>
            <person name="Tritt A."/>
            <person name="Yoshinaga Y."/>
            <person name="Zwiers L.-H."/>
            <person name="Turgeon B."/>
            <person name="Goodwin S."/>
            <person name="Spatafora J."/>
            <person name="Crous P."/>
            <person name="Grigoriev I."/>
        </authorList>
    </citation>
    <scope>NUCLEOTIDE SEQUENCE</scope>
    <source>
        <strain evidence="2">CBS 207.26</strain>
    </source>
</reference>
<dbReference type="Gene3D" id="3.40.50.720">
    <property type="entry name" value="NAD(P)-binding Rossmann-like Domain"/>
    <property type="match status" value="1"/>
</dbReference>